<protein>
    <submittedName>
        <fullName evidence="1">Uncharacterized protein</fullName>
    </submittedName>
</protein>
<gene>
    <name evidence="1" type="ordered locus">CHAB381_1728</name>
</gene>
<dbReference type="AlphaFoldDB" id="A7I3Z9"/>
<reference evidence="2" key="1">
    <citation type="submission" date="2007-07" db="EMBL/GenBank/DDBJ databases">
        <title>Complete genome sequence of Campylobacter hominis ATCC BAA-381, a commensal isolated from the human gastrointestinal tract.</title>
        <authorList>
            <person name="Fouts D.E."/>
            <person name="Mongodin E.F."/>
            <person name="Puiu D."/>
            <person name="Sebastian Y."/>
            <person name="Miller W.G."/>
            <person name="Mandrell R.E."/>
            <person name="Nelson K.E."/>
        </authorList>
    </citation>
    <scope>NUCLEOTIDE SEQUENCE [LARGE SCALE GENOMIC DNA]</scope>
    <source>
        <strain evidence="2">ATCC BAA-381 / LMG 19568 / NCTC 13146 / CH001A</strain>
    </source>
</reference>
<dbReference type="Proteomes" id="UP000002407">
    <property type="component" value="Chromosome"/>
</dbReference>
<evidence type="ECO:0000313" key="1">
    <source>
        <dbReference type="EMBL" id="ABS52400.1"/>
    </source>
</evidence>
<evidence type="ECO:0000313" key="2">
    <source>
        <dbReference type="Proteomes" id="UP000002407"/>
    </source>
</evidence>
<accession>A7I3Z9</accession>
<proteinExistence type="predicted"/>
<dbReference type="EMBL" id="CP000776">
    <property type="protein sequence ID" value="ABS52400.1"/>
    <property type="molecule type" value="Genomic_DNA"/>
</dbReference>
<dbReference type="KEGG" id="cha:CHAB381_1728"/>
<name>A7I3Z9_CAMHC</name>
<keyword evidence="2" id="KW-1185">Reference proteome</keyword>
<organism evidence="1 2">
    <name type="scientific">Campylobacter hominis (strain ATCC BAA-381 / DSM 21671 / CCUG 45161 / LMG 19568 / NCTC 13146 / CH001A)</name>
    <dbReference type="NCBI Taxonomy" id="360107"/>
    <lineage>
        <taxon>Bacteria</taxon>
        <taxon>Pseudomonadati</taxon>
        <taxon>Campylobacterota</taxon>
        <taxon>Epsilonproteobacteria</taxon>
        <taxon>Campylobacterales</taxon>
        <taxon>Campylobacteraceae</taxon>
        <taxon>Campylobacter</taxon>
    </lineage>
</organism>
<dbReference type="HOGENOM" id="CLU_3267149_0_0_7"/>
<sequence length="41" mass="5193">MILNLYYQKNKKTDNKIYNRINCQDDENEEEYYYKPMKPKI</sequence>